<gene>
    <name evidence="2" type="ORF">KDK_28500</name>
</gene>
<dbReference type="Proteomes" id="UP000287188">
    <property type="component" value="Unassembled WGS sequence"/>
</dbReference>
<dbReference type="AlphaFoldDB" id="A0A402AJ18"/>
<keyword evidence="1" id="KW-0472">Membrane</keyword>
<protein>
    <submittedName>
        <fullName evidence="2">Uncharacterized protein</fullName>
    </submittedName>
</protein>
<evidence type="ECO:0000256" key="1">
    <source>
        <dbReference type="SAM" id="Phobius"/>
    </source>
</evidence>
<keyword evidence="1" id="KW-0812">Transmembrane</keyword>
<keyword evidence="1" id="KW-1133">Transmembrane helix</keyword>
<name>A0A402AJ18_9CHLR</name>
<dbReference type="EMBL" id="BIFS01000001">
    <property type="protein sequence ID" value="GCE19050.1"/>
    <property type="molecule type" value="Genomic_DNA"/>
</dbReference>
<evidence type="ECO:0000313" key="2">
    <source>
        <dbReference type="EMBL" id="GCE19050.1"/>
    </source>
</evidence>
<dbReference type="OrthoDB" id="152323at2"/>
<sequence>MQKVLPSFPPQKRFYPENAEAADVVTIGQVRRRTFWPVLLVAFMLLSGLIWQAVNGNIAMAANFPIPFTIQADTFVLTNSTLVLGFSNSGNDVPVAIITDNAVATNLRISKRVSLPFIGDVTFRLSAGNGNVPVRLYGTRTDVQALNASLLLVRDQSTSTNARFGVKIYSGYEKFFNLIIKAPFLSVDSATFPNLHLSVTRP</sequence>
<comment type="caution">
    <text evidence="2">The sequence shown here is derived from an EMBL/GenBank/DDBJ whole genome shotgun (WGS) entry which is preliminary data.</text>
</comment>
<keyword evidence="3" id="KW-1185">Reference proteome</keyword>
<evidence type="ECO:0000313" key="3">
    <source>
        <dbReference type="Proteomes" id="UP000287188"/>
    </source>
</evidence>
<proteinExistence type="predicted"/>
<dbReference type="RefSeq" id="WP_126550782.1">
    <property type="nucleotide sequence ID" value="NZ_BIFS01000001.1"/>
</dbReference>
<feature type="transmembrane region" description="Helical" evidence="1">
    <location>
        <begin position="35"/>
        <end position="54"/>
    </location>
</feature>
<accession>A0A402AJ18</accession>
<reference evidence="3" key="1">
    <citation type="submission" date="2018-12" db="EMBL/GenBank/DDBJ databases">
        <title>Tengunoibacter tsumagoiensis gen. nov., sp. nov., Dictyobacter kobayashii sp. nov., D. alpinus sp. nov., and D. joshuensis sp. nov. and description of Dictyobacteraceae fam. nov. within the order Ktedonobacterales isolated from Tengu-no-mugimeshi.</title>
        <authorList>
            <person name="Wang C.M."/>
            <person name="Zheng Y."/>
            <person name="Sakai Y."/>
            <person name="Toyoda A."/>
            <person name="Minakuchi Y."/>
            <person name="Abe K."/>
            <person name="Yokota A."/>
            <person name="Yabe S."/>
        </authorList>
    </citation>
    <scope>NUCLEOTIDE SEQUENCE [LARGE SCALE GENOMIC DNA]</scope>
    <source>
        <strain evidence="3">Uno11</strain>
    </source>
</reference>
<organism evidence="2 3">
    <name type="scientific">Dictyobacter kobayashii</name>
    <dbReference type="NCBI Taxonomy" id="2014872"/>
    <lineage>
        <taxon>Bacteria</taxon>
        <taxon>Bacillati</taxon>
        <taxon>Chloroflexota</taxon>
        <taxon>Ktedonobacteria</taxon>
        <taxon>Ktedonobacterales</taxon>
        <taxon>Dictyobacteraceae</taxon>
        <taxon>Dictyobacter</taxon>
    </lineage>
</organism>